<dbReference type="EMBL" id="PXYV01000002">
    <property type="protein sequence ID" value="PSR23908.1"/>
    <property type="molecule type" value="Genomic_DNA"/>
</dbReference>
<comment type="similarity">
    <text evidence="1">Belongs to the Gfo/Idh/MocA family.</text>
</comment>
<evidence type="ECO:0000256" key="2">
    <source>
        <dbReference type="ARBA" id="ARBA00023002"/>
    </source>
</evidence>
<dbReference type="Gene3D" id="3.30.360.10">
    <property type="entry name" value="Dihydrodipicolinate Reductase, domain 2"/>
    <property type="match status" value="1"/>
</dbReference>
<dbReference type="PANTHER" id="PTHR42840">
    <property type="entry name" value="NAD(P)-BINDING ROSSMANN-FOLD SUPERFAMILY PROTEIN-RELATED"/>
    <property type="match status" value="1"/>
</dbReference>
<dbReference type="Pfam" id="PF22725">
    <property type="entry name" value="GFO_IDH_MocA_C3"/>
    <property type="match status" value="1"/>
</dbReference>
<feature type="domain" description="Gfo/Idh/MocA-like oxidoreductase N-terminal" evidence="3">
    <location>
        <begin position="5"/>
        <end position="125"/>
    </location>
</feature>
<dbReference type="GO" id="GO:0016491">
    <property type="term" value="F:oxidoreductase activity"/>
    <property type="evidence" value="ECO:0007669"/>
    <property type="project" value="UniProtKB-KW"/>
</dbReference>
<dbReference type="PANTHER" id="PTHR42840:SF3">
    <property type="entry name" value="BINDING ROSSMANN FOLD OXIDOREDUCTASE, PUTATIVE (AFU_ORTHOLOGUE AFUA_2G10240)-RELATED"/>
    <property type="match status" value="1"/>
</dbReference>
<name>A0A2T2WNV2_9FIRM</name>
<comment type="caution">
    <text evidence="5">The sequence shown here is derived from an EMBL/GenBank/DDBJ whole genome shotgun (WGS) entry which is preliminary data.</text>
</comment>
<evidence type="ECO:0000313" key="6">
    <source>
        <dbReference type="Proteomes" id="UP000241848"/>
    </source>
</evidence>
<dbReference type="SUPFAM" id="SSF55347">
    <property type="entry name" value="Glyceraldehyde-3-phosphate dehydrogenase-like, C-terminal domain"/>
    <property type="match status" value="1"/>
</dbReference>
<sequence length="344" mass="38760">MHSTIRIGLIGFGNMGRIHAENLTRRVRGAELVAVADPRTDVADVVRVADTTIPFYHDYRFLLEMNDIDAFIVAAATTHHAEILRAVVECGRPVLCEKPIALTSADSMAIYKLYEERGVPLQMGFMRRYDPQYIKAKRLIDEGKIGRPYHFYGLSRDRVGPPYEVARYSGGFFLDTGVHDFDLVHWLLNTEIDCIFARGDIFRHEEYRDIPDVDQVHASFHCVSKAFGLVELSRDAIYGYEIRTEILGTNGAVQVAPLHSTGTVLLVDGEVIRDTYVDYRERFDQAYLNELQDFVNRIRSEQPLAITAMDGIRATLVGEAAARSLVSGRNESVEVGVFHMESGN</sequence>
<dbReference type="InterPro" id="IPR036291">
    <property type="entry name" value="NAD(P)-bd_dom_sf"/>
</dbReference>
<accession>A0A2T2WNV2</accession>
<dbReference type="SUPFAM" id="SSF51735">
    <property type="entry name" value="NAD(P)-binding Rossmann-fold domains"/>
    <property type="match status" value="1"/>
</dbReference>
<keyword evidence="2" id="KW-0560">Oxidoreductase</keyword>
<dbReference type="Pfam" id="PF01408">
    <property type="entry name" value="GFO_IDH_MocA"/>
    <property type="match status" value="1"/>
</dbReference>
<dbReference type="AlphaFoldDB" id="A0A2T2WNV2"/>
<evidence type="ECO:0000259" key="4">
    <source>
        <dbReference type="Pfam" id="PF22725"/>
    </source>
</evidence>
<evidence type="ECO:0000313" key="5">
    <source>
        <dbReference type="EMBL" id="PSR23908.1"/>
    </source>
</evidence>
<dbReference type="GO" id="GO:0000166">
    <property type="term" value="F:nucleotide binding"/>
    <property type="evidence" value="ECO:0007669"/>
    <property type="project" value="InterPro"/>
</dbReference>
<gene>
    <name evidence="5" type="ORF">C7B45_01080</name>
</gene>
<evidence type="ECO:0000259" key="3">
    <source>
        <dbReference type="Pfam" id="PF01408"/>
    </source>
</evidence>
<dbReference type="InterPro" id="IPR055170">
    <property type="entry name" value="GFO_IDH_MocA-like_dom"/>
</dbReference>
<protein>
    <recommendedName>
        <fullName evidence="7">Inositol 2-dehydrogenase</fullName>
    </recommendedName>
</protein>
<reference evidence="5 6" key="1">
    <citation type="journal article" date="2014" name="BMC Genomics">
        <title>Comparison of environmental and isolate Sulfobacillus genomes reveals diverse carbon, sulfur, nitrogen, and hydrogen metabolisms.</title>
        <authorList>
            <person name="Justice N.B."/>
            <person name="Norman A."/>
            <person name="Brown C.T."/>
            <person name="Singh A."/>
            <person name="Thomas B.C."/>
            <person name="Banfield J.F."/>
        </authorList>
    </citation>
    <scope>NUCLEOTIDE SEQUENCE [LARGE SCALE GENOMIC DNA]</scope>
    <source>
        <strain evidence="5">AMDSBA3</strain>
    </source>
</reference>
<evidence type="ECO:0008006" key="7">
    <source>
        <dbReference type="Google" id="ProtNLM"/>
    </source>
</evidence>
<dbReference type="Proteomes" id="UP000241848">
    <property type="component" value="Unassembled WGS sequence"/>
</dbReference>
<dbReference type="Gene3D" id="3.40.50.720">
    <property type="entry name" value="NAD(P)-binding Rossmann-like Domain"/>
    <property type="match status" value="1"/>
</dbReference>
<feature type="domain" description="GFO/IDH/MocA-like oxidoreductase" evidence="4">
    <location>
        <begin position="133"/>
        <end position="253"/>
    </location>
</feature>
<proteinExistence type="inferred from homology"/>
<dbReference type="InterPro" id="IPR000683">
    <property type="entry name" value="Gfo/Idh/MocA-like_OxRdtase_N"/>
</dbReference>
<evidence type="ECO:0000256" key="1">
    <source>
        <dbReference type="ARBA" id="ARBA00010928"/>
    </source>
</evidence>
<organism evidence="5 6">
    <name type="scientific">Sulfobacillus acidophilus</name>
    <dbReference type="NCBI Taxonomy" id="53633"/>
    <lineage>
        <taxon>Bacteria</taxon>
        <taxon>Bacillati</taxon>
        <taxon>Bacillota</taxon>
        <taxon>Clostridia</taxon>
        <taxon>Eubacteriales</taxon>
        <taxon>Clostridiales Family XVII. Incertae Sedis</taxon>
        <taxon>Sulfobacillus</taxon>
    </lineage>
</organism>